<dbReference type="InterPro" id="IPR008920">
    <property type="entry name" value="TF_FadR/GntR_C"/>
</dbReference>
<gene>
    <name evidence="5" type="ORF">JK363_19240</name>
</gene>
<organism evidence="5 6">
    <name type="scientific">Streptomyces coffeae</name>
    <dbReference type="NCBI Taxonomy" id="621382"/>
    <lineage>
        <taxon>Bacteria</taxon>
        <taxon>Bacillati</taxon>
        <taxon>Actinomycetota</taxon>
        <taxon>Actinomycetes</taxon>
        <taxon>Kitasatosporales</taxon>
        <taxon>Streptomycetaceae</taxon>
        <taxon>Streptomyces</taxon>
    </lineage>
</organism>
<dbReference type="CDD" id="cd07377">
    <property type="entry name" value="WHTH_GntR"/>
    <property type="match status" value="1"/>
</dbReference>
<evidence type="ECO:0000256" key="1">
    <source>
        <dbReference type="ARBA" id="ARBA00023015"/>
    </source>
</evidence>
<proteinExistence type="predicted"/>
<protein>
    <submittedName>
        <fullName evidence="5">GntR family transcriptional regulator</fullName>
    </submittedName>
</protein>
<dbReference type="Gene3D" id="1.10.10.10">
    <property type="entry name" value="Winged helix-like DNA-binding domain superfamily/Winged helix DNA-binding domain"/>
    <property type="match status" value="1"/>
</dbReference>
<evidence type="ECO:0000313" key="6">
    <source>
        <dbReference type="Proteomes" id="UP000634229"/>
    </source>
</evidence>
<keyword evidence="6" id="KW-1185">Reference proteome</keyword>
<sequence length="256" mass="27308">MSVVTRDFGGARQGVFAPVDSQARVDAVVRRLGDAIELGLLADGEQLPGESDLAARLSVSTVTLREALMALRQQGLVTTRRGRGGGSFVTVPEGPAEERLRGLLLGWSTEELRDLGDHWAAVSGAAARLAAHRTEPGDLLQLSRSVDQLAEASDPPARSRVHGRFHVELAAAAQSARLTREEIAIQTEVGALLSLVLADDEYLKDVCDRHRAVICALQDDADEQARALAEACVQRCMARLVELRLATPGSADGPPP</sequence>
<dbReference type="InterPro" id="IPR011711">
    <property type="entry name" value="GntR_C"/>
</dbReference>
<dbReference type="SUPFAM" id="SSF46785">
    <property type="entry name" value="Winged helix' DNA-binding domain"/>
    <property type="match status" value="1"/>
</dbReference>
<dbReference type="Gene3D" id="1.20.120.530">
    <property type="entry name" value="GntR ligand-binding domain-like"/>
    <property type="match status" value="1"/>
</dbReference>
<dbReference type="PRINTS" id="PR00035">
    <property type="entry name" value="HTHGNTR"/>
</dbReference>
<dbReference type="SMART" id="SM00345">
    <property type="entry name" value="HTH_GNTR"/>
    <property type="match status" value="1"/>
</dbReference>
<keyword evidence="1" id="KW-0805">Transcription regulation</keyword>
<dbReference type="Pfam" id="PF00392">
    <property type="entry name" value="GntR"/>
    <property type="match status" value="1"/>
</dbReference>
<reference evidence="5 6" key="1">
    <citation type="submission" date="2021-01" db="EMBL/GenBank/DDBJ databases">
        <title>WGS of actinomycetes isolated from Thailand.</title>
        <authorList>
            <person name="Thawai C."/>
        </authorList>
    </citation>
    <scope>NUCLEOTIDE SEQUENCE [LARGE SCALE GENOMIC DNA]</scope>
    <source>
        <strain evidence="5 6">CA1R205</strain>
    </source>
</reference>
<accession>A0ABS1NFP5</accession>
<dbReference type="PANTHER" id="PTHR43537:SF5">
    <property type="entry name" value="UXU OPERON TRANSCRIPTIONAL REGULATOR"/>
    <property type="match status" value="1"/>
</dbReference>
<dbReference type="Pfam" id="PF07729">
    <property type="entry name" value="FCD"/>
    <property type="match status" value="1"/>
</dbReference>
<name>A0ABS1NFP5_9ACTN</name>
<dbReference type="PANTHER" id="PTHR43537">
    <property type="entry name" value="TRANSCRIPTIONAL REGULATOR, GNTR FAMILY"/>
    <property type="match status" value="1"/>
</dbReference>
<evidence type="ECO:0000256" key="2">
    <source>
        <dbReference type="ARBA" id="ARBA00023125"/>
    </source>
</evidence>
<feature type="domain" description="HTH gntR-type" evidence="4">
    <location>
        <begin position="22"/>
        <end position="92"/>
    </location>
</feature>
<dbReference type="InterPro" id="IPR036390">
    <property type="entry name" value="WH_DNA-bd_sf"/>
</dbReference>
<dbReference type="Proteomes" id="UP000634229">
    <property type="component" value="Unassembled WGS sequence"/>
</dbReference>
<dbReference type="PROSITE" id="PS50949">
    <property type="entry name" value="HTH_GNTR"/>
    <property type="match status" value="1"/>
</dbReference>
<dbReference type="InterPro" id="IPR036388">
    <property type="entry name" value="WH-like_DNA-bd_sf"/>
</dbReference>
<evidence type="ECO:0000313" key="5">
    <source>
        <dbReference type="EMBL" id="MBL1098759.1"/>
    </source>
</evidence>
<dbReference type="EMBL" id="JAERRF010000010">
    <property type="protein sequence ID" value="MBL1098759.1"/>
    <property type="molecule type" value="Genomic_DNA"/>
</dbReference>
<keyword evidence="3" id="KW-0804">Transcription</keyword>
<keyword evidence="2" id="KW-0238">DNA-binding</keyword>
<comment type="caution">
    <text evidence="5">The sequence shown here is derived from an EMBL/GenBank/DDBJ whole genome shotgun (WGS) entry which is preliminary data.</text>
</comment>
<dbReference type="SUPFAM" id="SSF48008">
    <property type="entry name" value="GntR ligand-binding domain-like"/>
    <property type="match status" value="1"/>
</dbReference>
<dbReference type="InterPro" id="IPR000524">
    <property type="entry name" value="Tscrpt_reg_HTH_GntR"/>
</dbReference>
<evidence type="ECO:0000256" key="3">
    <source>
        <dbReference type="ARBA" id="ARBA00023163"/>
    </source>
</evidence>
<evidence type="ECO:0000259" key="4">
    <source>
        <dbReference type="PROSITE" id="PS50949"/>
    </source>
</evidence>